<evidence type="ECO:0000256" key="1">
    <source>
        <dbReference type="ARBA" id="ARBA00010617"/>
    </source>
</evidence>
<proteinExistence type="inferred from homology"/>
<protein>
    <recommendedName>
        <fullName evidence="11">Cytochrome P450</fullName>
    </recommendedName>
</protein>
<dbReference type="PANTHER" id="PTHR24291:SF50">
    <property type="entry name" value="BIFUNCTIONAL ALBAFLAVENONE MONOOXYGENASE_TERPENE SYNTHASE"/>
    <property type="match status" value="1"/>
</dbReference>
<dbReference type="GO" id="GO:0020037">
    <property type="term" value="F:heme binding"/>
    <property type="evidence" value="ECO:0007669"/>
    <property type="project" value="InterPro"/>
</dbReference>
<evidence type="ECO:0000256" key="5">
    <source>
        <dbReference type="ARBA" id="ARBA00023004"/>
    </source>
</evidence>
<keyword evidence="5 7" id="KW-0408">Iron</keyword>
<sequence length="541" mass="61724">MDTIQVMAKDVDKQLEKLGSFYIHHILPYIKRRSPLTFITAAVAAFFSYQVYNAIQVPKNLRHIPAVSYWKFMKSALSGEGVDVRAQNVILPVLAKSPNGMYLRPNRLGWTIGVANPAAMKTLFLRTSEFPKHSGFTKYRHSLTTRFGGANNIVVLNGGVWKKHRMIANPVFHRSMPVKLFGRLCEKMMTRFEMEGDGLENVDVPMFLQRFTLDVIGLAAFDYDFEALDKPDNEKVENYNILMEGIKNPLFFLFPILEKRFLWAFPGRRRLHRKMDAMDELFYSIIDNKRQTLANKKGLVEDSEKDLLTLMLEANEENDDTQHQLSDLELRDDLAVFFLAGHDTTSNALSFAMYHLAVNPHIQEKAREEAIDILGDGEETVYPTAAECSEMKYIYMIMKETLRMEPPAQNTVPRASTEDIDLAGTFVPKGSTLSAEIFVMHHDPSLWKDPETFIPERFAPGGESELKAGQGLSWTPFGSGSRQCIGMNFSLAEQKVLLAMMLRKYTWELPENTINKDRLVIDGSMGIISPKDLHLKFKKRF</sequence>
<evidence type="ECO:0000256" key="3">
    <source>
        <dbReference type="ARBA" id="ARBA00022723"/>
    </source>
</evidence>
<dbReference type="Proteomes" id="UP000612746">
    <property type="component" value="Unassembled WGS sequence"/>
</dbReference>
<dbReference type="PROSITE" id="PS00086">
    <property type="entry name" value="CYTOCHROME_P450"/>
    <property type="match status" value="1"/>
</dbReference>
<dbReference type="Gene3D" id="1.10.630.10">
    <property type="entry name" value="Cytochrome P450"/>
    <property type="match status" value="1"/>
</dbReference>
<comment type="cofactor">
    <cofactor evidence="7">
        <name>heme</name>
        <dbReference type="ChEBI" id="CHEBI:30413"/>
    </cofactor>
</comment>
<gene>
    <name evidence="9" type="ORF">INT44_004974</name>
</gene>
<dbReference type="InterPro" id="IPR001128">
    <property type="entry name" value="Cyt_P450"/>
</dbReference>
<keyword evidence="2 7" id="KW-0349">Heme</keyword>
<keyword evidence="4 8" id="KW-0560">Oxidoreductase</keyword>
<dbReference type="GO" id="GO:0016705">
    <property type="term" value="F:oxidoreductase activity, acting on paired donors, with incorporation or reduction of molecular oxygen"/>
    <property type="evidence" value="ECO:0007669"/>
    <property type="project" value="InterPro"/>
</dbReference>
<dbReference type="GO" id="GO:0005506">
    <property type="term" value="F:iron ion binding"/>
    <property type="evidence" value="ECO:0007669"/>
    <property type="project" value="InterPro"/>
</dbReference>
<name>A0A8H7Q6A8_9FUNG</name>
<dbReference type="PANTHER" id="PTHR24291">
    <property type="entry name" value="CYTOCHROME P450 FAMILY 4"/>
    <property type="match status" value="1"/>
</dbReference>
<comment type="similarity">
    <text evidence="1 8">Belongs to the cytochrome P450 family.</text>
</comment>
<evidence type="ECO:0008006" key="11">
    <source>
        <dbReference type="Google" id="ProtNLM"/>
    </source>
</evidence>
<evidence type="ECO:0000256" key="7">
    <source>
        <dbReference type="PIRSR" id="PIRSR602401-1"/>
    </source>
</evidence>
<dbReference type="SUPFAM" id="SSF48264">
    <property type="entry name" value="Cytochrome P450"/>
    <property type="match status" value="1"/>
</dbReference>
<evidence type="ECO:0000256" key="8">
    <source>
        <dbReference type="RuleBase" id="RU000461"/>
    </source>
</evidence>
<evidence type="ECO:0000313" key="9">
    <source>
        <dbReference type="EMBL" id="KAG2187289.1"/>
    </source>
</evidence>
<dbReference type="GO" id="GO:0004497">
    <property type="term" value="F:monooxygenase activity"/>
    <property type="evidence" value="ECO:0007669"/>
    <property type="project" value="UniProtKB-KW"/>
</dbReference>
<reference evidence="9" key="1">
    <citation type="submission" date="2020-12" db="EMBL/GenBank/DDBJ databases">
        <title>Metabolic potential, ecology and presence of endohyphal bacteria is reflected in genomic diversity of Mucoromycotina.</title>
        <authorList>
            <person name="Muszewska A."/>
            <person name="Okrasinska A."/>
            <person name="Steczkiewicz K."/>
            <person name="Drgas O."/>
            <person name="Orlowska M."/>
            <person name="Perlinska-Lenart U."/>
            <person name="Aleksandrzak-Piekarczyk T."/>
            <person name="Szatraj K."/>
            <person name="Zielenkiewicz U."/>
            <person name="Pilsyk S."/>
            <person name="Malc E."/>
            <person name="Mieczkowski P."/>
            <person name="Kruszewska J.S."/>
            <person name="Biernat P."/>
            <person name="Pawlowska J."/>
        </authorList>
    </citation>
    <scope>NUCLEOTIDE SEQUENCE</scope>
    <source>
        <strain evidence="9">WA0000051536</strain>
    </source>
</reference>
<organism evidence="9 10">
    <name type="scientific">Umbelopsis vinacea</name>
    <dbReference type="NCBI Taxonomy" id="44442"/>
    <lineage>
        <taxon>Eukaryota</taxon>
        <taxon>Fungi</taxon>
        <taxon>Fungi incertae sedis</taxon>
        <taxon>Mucoromycota</taxon>
        <taxon>Mucoromycotina</taxon>
        <taxon>Umbelopsidomycetes</taxon>
        <taxon>Umbelopsidales</taxon>
        <taxon>Umbelopsidaceae</taxon>
        <taxon>Umbelopsis</taxon>
    </lineage>
</organism>
<dbReference type="PRINTS" id="PR00385">
    <property type="entry name" value="P450"/>
</dbReference>
<dbReference type="Pfam" id="PF00067">
    <property type="entry name" value="p450"/>
    <property type="match status" value="1"/>
</dbReference>
<dbReference type="OrthoDB" id="1470350at2759"/>
<keyword evidence="10" id="KW-1185">Reference proteome</keyword>
<dbReference type="InterPro" id="IPR017972">
    <property type="entry name" value="Cyt_P450_CS"/>
</dbReference>
<keyword evidence="6 8" id="KW-0503">Monooxygenase</keyword>
<dbReference type="InterPro" id="IPR050196">
    <property type="entry name" value="Cytochrome_P450_Monoox"/>
</dbReference>
<evidence type="ECO:0000256" key="2">
    <source>
        <dbReference type="ARBA" id="ARBA00022617"/>
    </source>
</evidence>
<feature type="binding site" description="axial binding residue" evidence="7">
    <location>
        <position position="484"/>
    </location>
    <ligand>
        <name>heme</name>
        <dbReference type="ChEBI" id="CHEBI:30413"/>
    </ligand>
    <ligandPart>
        <name>Fe</name>
        <dbReference type="ChEBI" id="CHEBI:18248"/>
    </ligandPart>
</feature>
<keyword evidence="3 7" id="KW-0479">Metal-binding</keyword>
<evidence type="ECO:0000313" key="10">
    <source>
        <dbReference type="Proteomes" id="UP000612746"/>
    </source>
</evidence>
<dbReference type="PRINTS" id="PR00463">
    <property type="entry name" value="EP450I"/>
</dbReference>
<evidence type="ECO:0000256" key="6">
    <source>
        <dbReference type="ARBA" id="ARBA00023033"/>
    </source>
</evidence>
<dbReference type="InterPro" id="IPR002401">
    <property type="entry name" value="Cyt_P450_E_grp-I"/>
</dbReference>
<evidence type="ECO:0000256" key="4">
    <source>
        <dbReference type="ARBA" id="ARBA00023002"/>
    </source>
</evidence>
<dbReference type="EMBL" id="JAEPRA010000003">
    <property type="protein sequence ID" value="KAG2187289.1"/>
    <property type="molecule type" value="Genomic_DNA"/>
</dbReference>
<accession>A0A8H7Q6A8</accession>
<dbReference type="AlphaFoldDB" id="A0A8H7Q6A8"/>
<comment type="caution">
    <text evidence="9">The sequence shown here is derived from an EMBL/GenBank/DDBJ whole genome shotgun (WGS) entry which is preliminary data.</text>
</comment>
<dbReference type="InterPro" id="IPR036396">
    <property type="entry name" value="Cyt_P450_sf"/>
</dbReference>